<sequence>MFSTDDFARYTQWSGIATLVFAFITILGFVFKWGIRFRLAGATGFMLVLTGGLFPLSLTPLTRTVIPGAVRYKLVYDNGSSKAVIATPPQITSSELDATLRQAASDLFSYGRLGSLADNQLSIRARSIVHPEPGLSLPLYLGEVKRSLSNRDDDTMEIDIYQDSLVKLKTYGNQELGVKS</sequence>
<evidence type="ECO:0008006" key="4">
    <source>
        <dbReference type="Google" id="ProtNLM"/>
    </source>
</evidence>
<protein>
    <recommendedName>
        <fullName evidence="4">DUF2518 family protein</fullName>
    </recommendedName>
</protein>
<keyword evidence="1" id="KW-0812">Transmembrane</keyword>
<accession>A0A1Z4LZ41</accession>
<dbReference type="EMBL" id="AP018227">
    <property type="protein sequence ID" value="BAY86506.1"/>
    <property type="molecule type" value="Genomic_DNA"/>
</dbReference>
<proteinExistence type="predicted"/>
<keyword evidence="1" id="KW-1133">Transmembrane helix</keyword>
<dbReference type="OrthoDB" id="422772at2"/>
<feature type="transmembrane region" description="Helical" evidence="1">
    <location>
        <begin position="38"/>
        <end position="58"/>
    </location>
</feature>
<keyword evidence="3" id="KW-1185">Reference proteome</keyword>
<organism evidence="2 3">
    <name type="scientific">Calothrix parasitica NIES-267</name>
    <dbReference type="NCBI Taxonomy" id="1973488"/>
    <lineage>
        <taxon>Bacteria</taxon>
        <taxon>Bacillati</taxon>
        <taxon>Cyanobacteriota</taxon>
        <taxon>Cyanophyceae</taxon>
        <taxon>Nostocales</taxon>
        <taxon>Calotrichaceae</taxon>
        <taxon>Calothrix</taxon>
    </lineage>
</organism>
<evidence type="ECO:0000313" key="3">
    <source>
        <dbReference type="Proteomes" id="UP000218418"/>
    </source>
</evidence>
<evidence type="ECO:0000256" key="1">
    <source>
        <dbReference type="SAM" id="Phobius"/>
    </source>
</evidence>
<dbReference type="Pfam" id="PF10726">
    <property type="entry name" value="DUF2518"/>
    <property type="match status" value="1"/>
</dbReference>
<dbReference type="InterPro" id="IPR019664">
    <property type="entry name" value="Uncharacterised_Ycf51"/>
</dbReference>
<evidence type="ECO:0000313" key="2">
    <source>
        <dbReference type="EMBL" id="BAY86506.1"/>
    </source>
</evidence>
<gene>
    <name evidence="2" type="ORF">NIES267_60150</name>
</gene>
<keyword evidence="1" id="KW-0472">Membrane</keyword>
<feature type="transmembrane region" description="Helical" evidence="1">
    <location>
        <begin position="12"/>
        <end position="31"/>
    </location>
</feature>
<name>A0A1Z4LZ41_9CYAN</name>
<dbReference type="AlphaFoldDB" id="A0A1Z4LZ41"/>
<reference evidence="2 3" key="1">
    <citation type="submission" date="2017-06" db="EMBL/GenBank/DDBJ databases">
        <title>Genome sequencing of cyanobaciteial culture collection at National Institute for Environmental Studies (NIES).</title>
        <authorList>
            <person name="Hirose Y."/>
            <person name="Shimura Y."/>
            <person name="Fujisawa T."/>
            <person name="Nakamura Y."/>
            <person name="Kawachi M."/>
        </authorList>
    </citation>
    <scope>NUCLEOTIDE SEQUENCE [LARGE SCALE GENOMIC DNA]</scope>
    <source>
        <strain evidence="2 3">NIES-267</strain>
    </source>
</reference>
<dbReference type="Proteomes" id="UP000218418">
    <property type="component" value="Chromosome"/>
</dbReference>